<dbReference type="SMART" id="SM00422">
    <property type="entry name" value="HTH_MERR"/>
    <property type="match status" value="1"/>
</dbReference>
<dbReference type="RefSeq" id="WP_265418773.1">
    <property type="nucleotide sequence ID" value="NZ_CP093443.1"/>
</dbReference>
<dbReference type="InterPro" id="IPR009061">
    <property type="entry name" value="DNA-bd_dom_put_sf"/>
</dbReference>
<dbReference type="InterPro" id="IPR010499">
    <property type="entry name" value="AraC_E-bd"/>
</dbReference>
<dbReference type="InterPro" id="IPR000551">
    <property type="entry name" value="MerR-type_HTH_dom"/>
</dbReference>
<dbReference type="InterPro" id="IPR047057">
    <property type="entry name" value="MerR_fam"/>
</dbReference>
<dbReference type="Gene3D" id="3.20.80.10">
    <property type="entry name" value="Regulatory factor, effector binding domain"/>
    <property type="match status" value="1"/>
</dbReference>
<reference evidence="3" key="1">
    <citation type="submission" date="2022-03" db="EMBL/GenBank/DDBJ databases">
        <title>Brevibacterium spongiae sp. nov., isolated from marine sponge.</title>
        <authorList>
            <person name="Li Z."/>
            <person name="Zhang M."/>
        </authorList>
    </citation>
    <scope>NUCLEOTIDE SEQUENCE</scope>
    <source>
        <strain evidence="3">WHS-Z9</strain>
    </source>
</reference>
<sequence>MKIGEFARLGQVSVRMLRHYESLGLLIPNSVDRFTGHRSYTVGQLLRLNRIMALNALGISLRKVSELLDAQLSTSALSDMLNLRRHQLRAEQTAAAAKLAEVEFRLTLIERTTMDHPDCIIKDLPAERVLGRALVLGEPPFDTTEIGPLFGEVATTLAEAGTRHGVGVGLYTDTGHGTEVTCGYRVDTGQEISNLHFTELPSAEAATLIHEGSMSHIGASWQHLSEWCLTQGYSLSGPCREVYLETDADADGSDGSGWVVELQQPIAR</sequence>
<dbReference type="Pfam" id="PF06445">
    <property type="entry name" value="GyrI-like"/>
    <property type="match status" value="1"/>
</dbReference>
<dbReference type="PANTHER" id="PTHR30204:SF97">
    <property type="entry name" value="MERR FAMILY REGULATORY PROTEIN"/>
    <property type="match status" value="1"/>
</dbReference>
<accession>A0ABY5SST4</accession>
<dbReference type="SUPFAM" id="SSF55136">
    <property type="entry name" value="Probable bacterial effector-binding domain"/>
    <property type="match status" value="1"/>
</dbReference>
<evidence type="ECO:0000259" key="2">
    <source>
        <dbReference type="PROSITE" id="PS50937"/>
    </source>
</evidence>
<keyword evidence="1" id="KW-0238">DNA-binding</keyword>
<name>A0ABY5SST4_9MICO</name>
<dbReference type="Gene3D" id="1.10.1660.10">
    <property type="match status" value="1"/>
</dbReference>
<organism evidence="3 4">
    <name type="scientific">Brevibacterium spongiae</name>
    <dbReference type="NCBI Taxonomy" id="2909672"/>
    <lineage>
        <taxon>Bacteria</taxon>
        <taxon>Bacillati</taxon>
        <taxon>Actinomycetota</taxon>
        <taxon>Actinomycetes</taxon>
        <taxon>Micrococcales</taxon>
        <taxon>Brevibacteriaceae</taxon>
        <taxon>Brevibacterium</taxon>
    </lineage>
</organism>
<dbReference type="Proteomes" id="UP001064879">
    <property type="component" value="Chromosome"/>
</dbReference>
<evidence type="ECO:0000256" key="1">
    <source>
        <dbReference type="ARBA" id="ARBA00023125"/>
    </source>
</evidence>
<dbReference type="CDD" id="cd01107">
    <property type="entry name" value="HTH_BmrR"/>
    <property type="match status" value="1"/>
</dbReference>
<keyword evidence="4" id="KW-1185">Reference proteome</keyword>
<dbReference type="Pfam" id="PF13411">
    <property type="entry name" value="MerR_1"/>
    <property type="match status" value="1"/>
</dbReference>
<evidence type="ECO:0000313" key="3">
    <source>
        <dbReference type="EMBL" id="UVI36166.1"/>
    </source>
</evidence>
<dbReference type="PROSITE" id="PS50937">
    <property type="entry name" value="HTH_MERR_2"/>
    <property type="match status" value="1"/>
</dbReference>
<dbReference type="InterPro" id="IPR011256">
    <property type="entry name" value="Reg_factor_effector_dom_sf"/>
</dbReference>
<dbReference type="InterPro" id="IPR029442">
    <property type="entry name" value="GyrI-like"/>
</dbReference>
<evidence type="ECO:0000313" key="4">
    <source>
        <dbReference type="Proteomes" id="UP001064879"/>
    </source>
</evidence>
<dbReference type="EMBL" id="CP093443">
    <property type="protein sequence ID" value="UVI36166.1"/>
    <property type="molecule type" value="Genomic_DNA"/>
</dbReference>
<proteinExistence type="predicted"/>
<gene>
    <name evidence="3" type="ORF">L1F31_00430</name>
</gene>
<dbReference type="PANTHER" id="PTHR30204">
    <property type="entry name" value="REDOX-CYCLING DRUG-SENSING TRANSCRIPTIONAL ACTIVATOR SOXR"/>
    <property type="match status" value="1"/>
</dbReference>
<dbReference type="SUPFAM" id="SSF46955">
    <property type="entry name" value="Putative DNA-binding domain"/>
    <property type="match status" value="1"/>
</dbReference>
<protein>
    <submittedName>
        <fullName evidence="3">MerR family transcriptional regulator</fullName>
    </submittedName>
</protein>
<feature type="domain" description="HTH merR-type" evidence="2">
    <location>
        <begin position="1"/>
        <end position="70"/>
    </location>
</feature>
<dbReference type="SMART" id="SM00871">
    <property type="entry name" value="AraC_E_bind"/>
    <property type="match status" value="1"/>
</dbReference>